<keyword evidence="5" id="KW-0963">Cytoplasm</keyword>
<reference evidence="14 15" key="1">
    <citation type="submission" date="2025-04" db="UniProtKB">
        <authorList>
            <consortium name="RefSeq"/>
        </authorList>
    </citation>
    <scope>IDENTIFICATION</scope>
    <source>
        <tissue evidence="14 15">Whole body</tissue>
    </source>
</reference>
<dbReference type="GeneID" id="108625387"/>
<evidence type="ECO:0000256" key="3">
    <source>
        <dbReference type="ARBA" id="ARBA00005228"/>
    </source>
</evidence>
<dbReference type="FunFam" id="3.40.50.1820:FF:000275">
    <property type="entry name" value="Prolyl endopeptidase"/>
    <property type="match status" value="1"/>
</dbReference>
<dbReference type="InterPro" id="IPR002470">
    <property type="entry name" value="Peptidase_S9A"/>
</dbReference>
<dbReference type="FunFam" id="3.40.50.1820:FF:000005">
    <property type="entry name" value="Prolyl endopeptidase"/>
    <property type="match status" value="1"/>
</dbReference>
<dbReference type="RefSeq" id="XP_026669732.1">
    <property type="nucleotide sequence ID" value="XM_026813931.1"/>
</dbReference>
<evidence type="ECO:0000313" key="15">
    <source>
        <dbReference type="RefSeq" id="XP_026669732.1"/>
    </source>
</evidence>
<dbReference type="InterPro" id="IPR001375">
    <property type="entry name" value="Peptidase_S9_cat"/>
</dbReference>
<evidence type="ECO:0000256" key="8">
    <source>
        <dbReference type="ARBA" id="ARBA00022825"/>
    </source>
</evidence>
<dbReference type="Pfam" id="PF00326">
    <property type="entry name" value="Peptidase_S9"/>
    <property type="match status" value="1"/>
</dbReference>
<dbReference type="InterPro" id="IPR029058">
    <property type="entry name" value="AB_hydrolase_fold"/>
</dbReference>
<dbReference type="FunFam" id="2.130.10.120:FF:000001">
    <property type="entry name" value="Prolyl endopeptidase"/>
    <property type="match status" value="1"/>
</dbReference>
<keyword evidence="7 10" id="KW-0378">Hydrolase</keyword>
<dbReference type="EC" id="3.4.21.-" evidence="10"/>
<dbReference type="GO" id="GO:0006508">
    <property type="term" value="P:proteolysis"/>
    <property type="evidence" value="ECO:0007669"/>
    <property type="project" value="UniProtKB-KW"/>
</dbReference>
<dbReference type="Proteomes" id="UP000694925">
    <property type="component" value="Unplaced"/>
</dbReference>
<evidence type="ECO:0000256" key="10">
    <source>
        <dbReference type="RuleBase" id="RU368024"/>
    </source>
</evidence>
<evidence type="ECO:0000259" key="12">
    <source>
        <dbReference type="Pfam" id="PF02897"/>
    </source>
</evidence>
<dbReference type="KEGG" id="ccal:108625387"/>
<evidence type="ECO:0000256" key="6">
    <source>
        <dbReference type="ARBA" id="ARBA00022670"/>
    </source>
</evidence>
<keyword evidence="8 10" id="KW-0720">Serine protease</keyword>
<comment type="subcellular location">
    <subcellularLocation>
        <location evidence="2">Cytoplasm</location>
    </subcellularLocation>
</comment>
<keyword evidence="13" id="KW-1185">Reference proteome</keyword>
<evidence type="ECO:0000256" key="1">
    <source>
        <dbReference type="ARBA" id="ARBA00001070"/>
    </source>
</evidence>
<keyword evidence="6 10" id="KW-0645">Protease</keyword>
<dbReference type="SUPFAM" id="SSF53474">
    <property type="entry name" value="alpha/beta-Hydrolases"/>
    <property type="match status" value="1"/>
</dbReference>
<dbReference type="GO" id="GO:0070012">
    <property type="term" value="F:oligopeptidase activity"/>
    <property type="evidence" value="ECO:0007669"/>
    <property type="project" value="TreeGrafter"/>
</dbReference>
<proteinExistence type="inferred from homology"/>
<evidence type="ECO:0000259" key="11">
    <source>
        <dbReference type="Pfam" id="PF00326"/>
    </source>
</evidence>
<dbReference type="PROSITE" id="PS00708">
    <property type="entry name" value="PRO_ENDOPEP_SER"/>
    <property type="match status" value="1"/>
</dbReference>
<gene>
    <name evidence="14 15" type="primary">LOC108625387</name>
</gene>
<accession>A0AAJ7S1Q7</accession>
<feature type="domain" description="Peptidase S9 prolyl oligopeptidase catalytic" evidence="11">
    <location>
        <begin position="549"/>
        <end position="765"/>
    </location>
</feature>
<dbReference type="SUPFAM" id="SSF50993">
    <property type="entry name" value="Peptidase/esterase 'gauge' domain"/>
    <property type="match status" value="1"/>
</dbReference>
<sequence>MYVSSTSLIANTVIKVCSRKFRGSNSISLLNFAASTSTRFIRGLSISTMKVLDPSVQEHAENKKIMEKLQYPNTRRDDTIVDNYHGVEVKDPYRWLEDPDSEETKAFVDAQNAITKPYLESCKARQDIYERLKQLWDFPKYSCPARYGDKYYFYKNTGLQNQSVLYVQDTLDGEPRVFLDPNTLSEDGTVAISSSEFSEDGSIFAYGLSSSGSDWCTIHFMNTKTGEKYPEILEKVKYSPITWTHDNRGIFYGCYPEQKGKTDGSETESNINQKLCYHVVGTPQSKDVIVVEFLEEPLWRIGAQVSDCGKWLIITPVKDCRDNLVYFTELKPGMQLNEKLQLTQVVDKLEADYEYVTNDGTKAIFRTNKGAPNYKLIAIDLLDYKQEKWVDLLPEHPDNVLDWACAVDGNKFVACYIEHVKSVLQVHSLINGEKLRSLPLDVGTIVNFAGQKKYSEIFYQFKSFLIPGIIYRVDLKNEEEPQVLREIKVKNFDACLYKTDQIFYTSKDGTKIPMFIVMRHDAVLDGSMPVLLYGYGGFNVSIQPTFGVTKLVFVQHLNGVLAVANIRGGGEYGEKWHNGGRFFNKQNVFDDFQCAAEYLIENKYTTSSKLSILGASNGGLLIAACVNQRPDLFGAAIAQVGVMDMLRFHKFTIGVAWVSDYGSSDDPKHFENLLKYSPLHNVKVPESGQYPATLLLTADHDDRVVPLHSLKLIATLQNTLGNLPQQTNPLLIKIETKAGHGGGKPTMKVIEESTDILVFIVKSLGLEFKL</sequence>
<feature type="domain" description="Peptidase S9A N-terminal" evidence="12">
    <location>
        <begin position="72"/>
        <end position="481"/>
    </location>
</feature>
<evidence type="ECO:0000256" key="4">
    <source>
        <dbReference type="ARBA" id="ARBA00016310"/>
    </source>
</evidence>
<dbReference type="Gene3D" id="3.40.50.1820">
    <property type="entry name" value="alpha/beta hydrolase"/>
    <property type="match status" value="1"/>
</dbReference>
<dbReference type="InterPro" id="IPR051167">
    <property type="entry name" value="Prolyl_oligopep/macrocyclase"/>
</dbReference>
<name>A0AAJ7S1Q7_9HYME</name>
<evidence type="ECO:0000256" key="2">
    <source>
        <dbReference type="ARBA" id="ARBA00004496"/>
    </source>
</evidence>
<dbReference type="Gene3D" id="2.130.10.120">
    <property type="entry name" value="Prolyl oligopeptidase, N-terminal domain"/>
    <property type="match status" value="1"/>
</dbReference>
<dbReference type="RefSeq" id="XP_026669731.1">
    <property type="nucleotide sequence ID" value="XM_026813930.1"/>
</dbReference>
<evidence type="ECO:0000256" key="9">
    <source>
        <dbReference type="ARBA" id="ARBA00022990"/>
    </source>
</evidence>
<evidence type="ECO:0000256" key="5">
    <source>
        <dbReference type="ARBA" id="ARBA00022490"/>
    </source>
</evidence>
<dbReference type="PRINTS" id="PR00862">
    <property type="entry name" value="PROLIGOPTASE"/>
</dbReference>
<dbReference type="PANTHER" id="PTHR42881:SF2">
    <property type="entry name" value="PROLYL ENDOPEPTIDASE"/>
    <property type="match status" value="1"/>
</dbReference>
<organism evidence="13 14">
    <name type="scientific">Ceratina calcarata</name>
    <dbReference type="NCBI Taxonomy" id="156304"/>
    <lineage>
        <taxon>Eukaryota</taxon>
        <taxon>Metazoa</taxon>
        <taxon>Ecdysozoa</taxon>
        <taxon>Arthropoda</taxon>
        <taxon>Hexapoda</taxon>
        <taxon>Insecta</taxon>
        <taxon>Pterygota</taxon>
        <taxon>Neoptera</taxon>
        <taxon>Endopterygota</taxon>
        <taxon>Hymenoptera</taxon>
        <taxon>Apocrita</taxon>
        <taxon>Aculeata</taxon>
        <taxon>Apoidea</taxon>
        <taxon>Anthophila</taxon>
        <taxon>Apidae</taxon>
        <taxon>Ceratina</taxon>
        <taxon>Zadontomerus</taxon>
    </lineage>
</organism>
<dbReference type="AlphaFoldDB" id="A0AAJ7S1Q7"/>
<evidence type="ECO:0000313" key="13">
    <source>
        <dbReference type="Proteomes" id="UP000694925"/>
    </source>
</evidence>
<dbReference type="Pfam" id="PF02897">
    <property type="entry name" value="Peptidase_S9_N"/>
    <property type="match status" value="1"/>
</dbReference>
<dbReference type="PANTHER" id="PTHR42881">
    <property type="entry name" value="PROLYL ENDOPEPTIDASE"/>
    <property type="match status" value="1"/>
</dbReference>
<dbReference type="InterPro" id="IPR002471">
    <property type="entry name" value="Pept_S9_AS"/>
</dbReference>
<protein>
    <recommendedName>
        <fullName evidence="4 10">Prolyl endopeptidase</fullName>
        <ecNumber evidence="10">3.4.21.-</ecNumber>
    </recommendedName>
</protein>
<dbReference type="GO" id="GO:0004252">
    <property type="term" value="F:serine-type endopeptidase activity"/>
    <property type="evidence" value="ECO:0007669"/>
    <property type="project" value="UniProtKB-UniRule"/>
</dbReference>
<comment type="catalytic activity">
    <reaction evidence="1">
        <text>Hydrolysis of Pro-|-Xaa &gt;&gt; Ala-|-Xaa in oligopeptides.</text>
        <dbReference type="EC" id="3.4.21.26"/>
    </reaction>
</comment>
<evidence type="ECO:0000256" key="7">
    <source>
        <dbReference type="ARBA" id="ARBA00022801"/>
    </source>
</evidence>
<comment type="similarity">
    <text evidence="3 10">Belongs to the peptidase S9A family.</text>
</comment>
<keyword evidence="9" id="KW-0007">Acetylation</keyword>
<dbReference type="GO" id="GO:0005829">
    <property type="term" value="C:cytosol"/>
    <property type="evidence" value="ECO:0007669"/>
    <property type="project" value="TreeGrafter"/>
</dbReference>
<evidence type="ECO:0000313" key="14">
    <source>
        <dbReference type="RefSeq" id="XP_026669731.1"/>
    </source>
</evidence>
<dbReference type="InterPro" id="IPR023302">
    <property type="entry name" value="Pept_S9A_N"/>
</dbReference>